<accession>A0A6J6CU64</accession>
<protein>
    <submittedName>
        <fullName evidence="2">Unannotated protein</fullName>
    </submittedName>
</protein>
<name>A0A6J6CU64_9ZZZZ</name>
<proteinExistence type="predicted"/>
<gene>
    <name evidence="2" type="ORF">UFOPK1591_00246</name>
</gene>
<dbReference type="EMBL" id="CAEZTD010000011">
    <property type="protein sequence ID" value="CAB4553959.1"/>
    <property type="molecule type" value="Genomic_DNA"/>
</dbReference>
<reference evidence="2" key="1">
    <citation type="submission" date="2020-05" db="EMBL/GenBank/DDBJ databases">
        <authorList>
            <person name="Chiriac C."/>
            <person name="Salcher M."/>
            <person name="Ghai R."/>
            <person name="Kavagutti S V."/>
        </authorList>
    </citation>
    <scope>NUCLEOTIDE SEQUENCE</scope>
</reference>
<evidence type="ECO:0000256" key="1">
    <source>
        <dbReference type="SAM" id="MobiDB-lite"/>
    </source>
</evidence>
<feature type="compositionally biased region" description="Polar residues" evidence="1">
    <location>
        <begin position="37"/>
        <end position="51"/>
    </location>
</feature>
<evidence type="ECO:0000313" key="2">
    <source>
        <dbReference type="EMBL" id="CAB4553959.1"/>
    </source>
</evidence>
<organism evidence="2">
    <name type="scientific">freshwater metagenome</name>
    <dbReference type="NCBI Taxonomy" id="449393"/>
    <lineage>
        <taxon>unclassified sequences</taxon>
        <taxon>metagenomes</taxon>
        <taxon>ecological metagenomes</taxon>
    </lineage>
</organism>
<sequence length="78" mass="8564">MHTLHTNSKTPSQKRLLRFYIKGVTGGEWSPRREAGASQTPWAPIRTGSNPDITSTTNGELCIALTCATRFAVELFGE</sequence>
<dbReference type="AlphaFoldDB" id="A0A6J6CU64"/>
<feature type="region of interest" description="Disordered" evidence="1">
    <location>
        <begin position="29"/>
        <end position="51"/>
    </location>
</feature>